<name>A0A3A8FN58_9GAMM</name>
<proteinExistence type="predicted"/>
<gene>
    <name evidence="1" type="ORF">D7V64_16415</name>
</gene>
<dbReference type="RefSeq" id="WP_147395708.1">
    <property type="nucleotide sequence ID" value="NZ_RAXZ01000050.1"/>
</dbReference>
<accession>A0A3A8FN58</accession>
<dbReference type="EMBL" id="RAXZ01000050">
    <property type="protein sequence ID" value="RKG47659.1"/>
    <property type="molecule type" value="Genomic_DNA"/>
</dbReference>
<evidence type="ECO:0000313" key="2">
    <source>
        <dbReference type="Proteomes" id="UP000281084"/>
    </source>
</evidence>
<dbReference type="AlphaFoldDB" id="A0A3A8FN58"/>
<reference evidence="1 2" key="1">
    <citation type="submission" date="2018-09" db="EMBL/GenBank/DDBJ databases">
        <title>The draft genome of Acinetobacter spp. strains.</title>
        <authorList>
            <person name="Qin J."/>
            <person name="Feng Y."/>
            <person name="Zong Z."/>
        </authorList>
    </citation>
    <scope>NUCLEOTIDE SEQUENCE [LARGE SCALE GENOMIC DNA]</scope>
    <source>
        <strain evidence="1 2">WCHAc060002</strain>
    </source>
</reference>
<comment type="caution">
    <text evidence="1">The sequence shown here is derived from an EMBL/GenBank/DDBJ whole genome shotgun (WGS) entry which is preliminary data.</text>
</comment>
<sequence>MKFNKITLGIITCTLGTFIYSYHLYASNNLQLATDTVFQQKIAPSEKKDSRVLIKNLSNAQELFNTLYTPVSANNLKSKEDLDKFSKAKDSEYNFFSYLKAELSAYEYKGVKVYQNNSEDRYLVAFTHKNAEYANMLSEGTNLDLFLFKKTGDLYELIARTSSDGLVNGSSGAAAIADMTYDHIMNSDPINIGSHYRGFLVRLMYSGGGQSNSSAYIIVLDEINKKIYDIENNISFEQDSWSNNSEYEYASFYFLDKSTERNGVYDLAVLYEGTNDFRKSYDDAPKIAPYNIYKTYKFDGKSYKLESEQPNPYSETINFDGYQNYFSKMNNEGYAPVPYESLFRFISSGNIDYWLGKGIRVYKPSQKTEEFFTWKVKGVRVYGLDVIGVQRGVCDISGENRCGYAGDTIVIFDASVDQARKVLKEKTFVDYANLSDDQKGTYPYLDSIVFNGKKKAALYFLNENP</sequence>
<dbReference type="Proteomes" id="UP000281084">
    <property type="component" value="Unassembled WGS sequence"/>
</dbReference>
<organism evidence="1 2">
    <name type="scientific">Acinetobacter cumulans</name>
    <dbReference type="NCBI Taxonomy" id="2136182"/>
    <lineage>
        <taxon>Bacteria</taxon>
        <taxon>Pseudomonadati</taxon>
        <taxon>Pseudomonadota</taxon>
        <taxon>Gammaproteobacteria</taxon>
        <taxon>Moraxellales</taxon>
        <taxon>Moraxellaceae</taxon>
        <taxon>Acinetobacter</taxon>
    </lineage>
</organism>
<protein>
    <submittedName>
        <fullName evidence="1">Uncharacterized protein</fullName>
    </submittedName>
</protein>
<evidence type="ECO:0000313" key="1">
    <source>
        <dbReference type="EMBL" id="RKG47659.1"/>
    </source>
</evidence>